<feature type="domain" description="Pyrroline-5-carboxylate reductase dimerisation" evidence="2">
    <location>
        <begin position="52"/>
        <end position="111"/>
    </location>
</feature>
<name>A0A507QNW8_MONPU</name>
<dbReference type="SUPFAM" id="SSF48179">
    <property type="entry name" value="6-phosphogluconate dehydrogenase C-terminal domain-like"/>
    <property type="match status" value="1"/>
</dbReference>
<dbReference type="PROSITE" id="PS00521">
    <property type="entry name" value="P5CR"/>
    <property type="match status" value="1"/>
</dbReference>
<evidence type="ECO:0000256" key="1">
    <source>
        <dbReference type="SAM" id="MobiDB-lite"/>
    </source>
</evidence>
<reference evidence="3 4" key="1">
    <citation type="submission" date="2019-06" db="EMBL/GenBank/DDBJ databases">
        <title>Wine fermentation using esterase from Monascus purpureus.</title>
        <authorList>
            <person name="Geng C."/>
            <person name="Zhang Y."/>
        </authorList>
    </citation>
    <scope>NUCLEOTIDE SEQUENCE [LARGE SCALE GENOMIC DNA]</scope>
    <source>
        <strain evidence="3">HQ1</strain>
    </source>
</reference>
<dbReference type="Pfam" id="PF14748">
    <property type="entry name" value="P5CR_dimer"/>
    <property type="match status" value="1"/>
</dbReference>
<organism evidence="3 4">
    <name type="scientific">Monascus purpureus</name>
    <name type="common">Red mold</name>
    <name type="synonym">Monascus anka</name>
    <dbReference type="NCBI Taxonomy" id="5098"/>
    <lineage>
        <taxon>Eukaryota</taxon>
        <taxon>Fungi</taxon>
        <taxon>Dikarya</taxon>
        <taxon>Ascomycota</taxon>
        <taxon>Pezizomycotina</taxon>
        <taxon>Eurotiomycetes</taxon>
        <taxon>Eurotiomycetidae</taxon>
        <taxon>Eurotiales</taxon>
        <taxon>Aspergillaceae</taxon>
        <taxon>Monascus</taxon>
    </lineage>
</organism>
<dbReference type="InterPro" id="IPR029036">
    <property type="entry name" value="P5CR_dimer"/>
</dbReference>
<accession>A0A507QNW8</accession>
<evidence type="ECO:0000313" key="4">
    <source>
        <dbReference type="Proteomes" id="UP000319663"/>
    </source>
</evidence>
<dbReference type="InterPro" id="IPR008927">
    <property type="entry name" value="6-PGluconate_DH-like_C_sf"/>
</dbReference>
<sequence length="122" mass="13313">MHRPLESDMQCSGGPGSRHYYPGLQTAISTNTPHRRCGACPQQEWRRRRQQTQMTAQGAATLVLGGMSPDLIIDQVATHGGATRVGLDLLEQRGAEKALCDAIRETTQATRMLGQALKNEKA</sequence>
<dbReference type="InterPro" id="IPR053790">
    <property type="entry name" value="P5CR-like_CS"/>
</dbReference>
<dbReference type="AlphaFoldDB" id="A0A507QNW8"/>
<dbReference type="Proteomes" id="UP000319663">
    <property type="component" value="Unassembled WGS sequence"/>
</dbReference>
<protein>
    <recommendedName>
        <fullName evidence="2">Pyrroline-5-carboxylate reductase dimerisation domain-containing protein</fullName>
    </recommendedName>
</protein>
<evidence type="ECO:0000259" key="2">
    <source>
        <dbReference type="Pfam" id="PF14748"/>
    </source>
</evidence>
<keyword evidence="4" id="KW-1185">Reference proteome</keyword>
<proteinExistence type="predicted"/>
<evidence type="ECO:0000313" key="3">
    <source>
        <dbReference type="EMBL" id="TQB68814.1"/>
    </source>
</evidence>
<gene>
    <name evidence="3" type="ORF">MPDQ_002716</name>
</gene>
<dbReference type="Gene3D" id="1.10.3730.10">
    <property type="entry name" value="ProC C-terminal domain-like"/>
    <property type="match status" value="1"/>
</dbReference>
<dbReference type="EMBL" id="VIFY01000188">
    <property type="protein sequence ID" value="TQB68814.1"/>
    <property type="molecule type" value="Genomic_DNA"/>
</dbReference>
<feature type="region of interest" description="Disordered" evidence="1">
    <location>
        <begin position="1"/>
        <end position="20"/>
    </location>
</feature>
<comment type="caution">
    <text evidence="3">The sequence shown here is derived from an EMBL/GenBank/DDBJ whole genome shotgun (WGS) entry which is preliminary data.</text>
</comment>